<gene>
    <name evidence="1" type="ORF">BCL32_5101</name>
</gene>
<sequence length="99" mass="11219">MELPDAPRSAIFMIERNNFKSRNSLGIRNLGLRTSSVIVFLALVAHGEHRHDLIALYLEQDEVVAAERMERPVPSEMNYHRPLCGSRREIPRAVLLAVG</sequence>
<evidence type="ECO:0000313" key="1">
    <source>
        <dbReference type="EMBL" id="TVZ64831.1"/>
    </source>
</evidence>
<reference evidence="1 2" key="1">
    <citation type="submission" date="2019-06" db="EMBL/GenBank/DDBJ databases">
        <title>Pac Bio to generate improved reference genome sequences for organisms with transposon mutant libraries (support for FEBA project).</title>
        <authorList>
            <person name="Blow M."/>
        </authorList>
    </citation>
    <scope>NUCLEOTIDE SEQUENCE [LARGE SCALE GENOMIC DNA]</scope>
    <source>
        <strain evidence="1 2">USDA 1844</strain>
    </source>
</reference>
<dbReference type="AlphaFoldDB" id="A0A559SR78"/>
<dbReference type="RefSeq" id="WP_312866124.1">
    <property type="nucleotide sequence ID" value="NZ_ATTQ01000010.1"/>
</dbReference>
<dbReference type="EMBL" id="VISO01000003">
    <property type="protein sequence ID" value="TVZ64831.1"/>
    <property type="molecule type" value="Genomic_DNA"/>
</dbReference>
<organism evidence="1 2">
    <name type="scientific">Rhizobium mongolense USDA 1844</name>
    <dbReference type="NCBI Taxonomy" id="1079460"/>
    <lineage>
        <taxon>Bacteria</taxon>
        <taxon>Pseudomonadati</taxon>
        <taxon>Pseudomonadota</taxon>
        <taxon>Alphaproteobacteria</taxon>
        <taxon>Hyphomicrobiales</taxon>
        <taxon>Rhizobiaceae</taxon>
        <taxon>Rhizobium/Agrobacterium group</taxon>
        <taxon>Rhizobium</taxon>
    </lineage>
</organism>
<proteinExistence type="predicted"/>
<dbReference type="Proteomes" id="UP000319824">
    <property type="component" value="Unassembled WGS sequence"/>
</dbReference>
<evidence type="ECO:0000313" key="2">
    <source>
        <dbReference type="Proteomes" id="UP000319824"/>
    </source>
</evidence>
<protein>
    <submittedName>
        <fullName evidence="1">Uncharacterized protein</fullName>
    </submittedName>
</protein>
<name>A0A559SR78_9HYPH</name>
<comment type="caution">
    <text evidence="1">The sequence shown here is derived from an EMBL/GenBank/DDBJ whole genome shotgun (WGS) entry which is preliminary data.</text>
</comment>
<accession>A0A559SR78</accession>